<evidence type="ECO:0000313" key="2">
    <source>
        <dbReference type="EMBL" id="KAB2667266.1"/>
    </source>
</evidence>
<dbReference type="EMBL" id="WBVX01000005">
    <property type="protein sequence ID" value="KAB2687908.1"/>
    <property type="molecule type" value="Genomic_DNA"/>
</dbReference>
<reference evidence="4 5" key="1">
    <citation type="submission" date="2019-09" db="EMBL/GenBank/DDBJ databases">
        <title>Taxonomic organization of the family Brucellaceae based on a phylogenomic approach.</title>
        <authorList>
            <person name="Leclercq S."/>
            <person name="Cloeckaert A."/>
            <person name="Zygmunt M.S."/>
        </authorList>
    </citation>
    <scope>NUCLEOTIDE SEQUENCE [LARGE SCALE GENOMIC DNA]</scope>
    <source>
        <strain evidence="2 4">LMG 18957</strain>
        <strain evidence="3 5">WS1830</strain>
    </source>
</reference>
<feature type="signal peptide" evidence="1">
    <location>
        <begin position="1"/>
        <end position="22"/>
    </location>
</feature>
<accession>A0A6L3YUN0</accession>
<comment type="caution">
    <text evidence="3">The sequence shown here is derived from an EMBL/GenBank/DDBJ whole genome shotgun (WGS) entry which is preliminary data.</text>
</comment>
<organism evidence="3 5">
    <name type="scientific">Brucella tritici</name>
    <dbReference type="NCBI Taxonomy" id="94626"/>
    <lineage>
        <taxon>Bacteria</taxon>
        <taxon>Pseudomonadati</taxon>
        <taxon>Pseudomonadota</taxon>
        <taxon>Alphaproteobacteria</taxon>
        <taxon>Hyphomicrobiales</taxon>
        <taxon>Brucellaceae</taxon>
        <taxon>Brucella/Ochrobactrum group</taxon>
        <taxon>Brucella</taxon>
    </lineage>
</organism>
<evidence type="ECO:0000313" key="5">
    <source>
        <dbReference type="Proteomes" id="UP000481643"/>
    </source>
</evidence>
<dbReference type="RefSeq" id="WP_151555100.1">
    <property type="nucleotide sequence ID" value="NZ_WBVX01000005.1"/>
</dbReference>
<proteinExistence type="predicted"/>
<feature type="chain" id="PRO_5044644477" evidence="1">
    <location>
        <begin position="23"/>
        <end position="61"/>
    </location>
</feature>
<dbReference type="Proteomes" id="UP000430843">
    <property type="component" value="Unassembled WGS sequence"/>
</dbReference>
<dbReference type="AlphaFoldDB" id="A0A6L3YUN0"/>
<dbReference type="EMBL" id="WBWA01000001">
    <property type="protein sequence ID" value="KAB2667266.1"/>
    <property type="molecule type" value="Genomic_DNA"/>
</dbReference>
<gene>
    <name evidence="2" type="ORF">F9K91_00505</name>
    <name evidence="3" type="ORF">F9L08_06815</name>
</gene>
<protein>
    <submittedName>
        <fullName evidence="3">Uncharacterized protein</fullName>
    </submittedName>
</protein>
<keyword evidence="4" id="KW-1185">Reference proteome</keyword>
<evidence type="ECO:0000313" key="3">
    <source>
        <dbReference type="EMBL" id="KAB2687908.1"/>
    </source>
</evidence>
<evidence type="ECO:0000313" key="4">
    <source>
        <dbReference type="Proteomes" id="UP000430843"/>
    </source>
</evidence>
<name>A0A6L3YUN0_9HYPH</name>
<evidence type="ECO:0000256" key="1">
    <source>
        <dbReference type="SAM" id="SignalP"/>
    </source>
</evidence>
<sequence>MKNIFSYIVISSAIFTTIPAMACEQLPFGTDICKAACKIIYKDGIPEKICEMAAQPPHSGN</sequence>
<keyword evidence="1" id="KW-0732">Signal</keyword>
<dbReference type="Proteomes" id="UP000481643">
    <property type="component" value="Unassembled WGS sequence"/>
</dbReference>